<evidence type="ECO:0000259" key="2">
    <source>
        <dbReference type="Pfam" id="PF20150"/>
    </source>
</evidence>
<gene>
    <name evidence="3" type="ORF">CCHLO57077_00010140</name>
</gene>
<protein>
    <recommendedName>
        <fullName evidence="2">2EXR domain-containing protein</fullName>
    </recommendedName>
</protein>
<reference evidence="3" key="1">
    <citation type="submission" date="2023-01" db="EMBL/GenBank/DDBJ databases">
        <authorList>
            <person name="Piombo E."/>
        </authorList>
    </citation>
    <scope>NUCLEOTIDE SEQUENCE</scope>
</reference>
<dbReference type="InterPro" id="IPR045518">
    <property type="entry name" value="2EXR"/>
</dbReference>
<dbReference type="Proteomes" id="UP001160390">
    <property type="component" value="Unassembled WGS sequence"/>
</dbReference>
<dbReference type="AlphaFoldDB" id="A0AA35M667"/>
<evidence type="ECO:0000313" key="3">
    <source>
        <dbReference type="EMBL" id="CAI6090890.1"/>
    </source>
</evidence>
<name>A0AA35M667_9HYPO</name>
<feature type="domain" description="2EXR" evidence="2">
    <location>
        <begin position="91"/>
        <end position="181"/>
    </location>
</feature>
<dbReference type="EMBL" id="CABFNP030001042">
    <property type="protein sequence ID" value="CAI6090890.1"/>
    <property type="molecule type" value="Genomic_DNA"/>
</dbReference>
<evidence type="ECO:0000256" key="1">
    <source>
        <dbReference type="SAM" id="MobiDB-lite"/>
    </source>
</evidence>
<accession>A0AA35M667</accession>
<proteinExistence type="predicted"/>
<evidence type="ECO:0000313" key="4">
    <source>
        <dbReference type="Proteomes" id="UP001160390"/>
    </source>
</evidence>
<dbReference type="Pfam" id="PF20150">
    <property type="entry name" value="2EXR"/>
    <property type="match status" value="1"/>
</dbReference>
<sequence>MASLGKQLLEGPRGPINGASSSQRTSPFLFLSPLNPTITLLSAPPPPTHLSTMAENNEISLPVAEATINPLPKLGIHRPVRKDLGKKLTSFHLFNQLPQELQDEIWTAAVQTPTVLAPERVTEDGLVRWDKQAIWSFQGMDPHTISQVCRDSRDIVQKHCVAIRGKVDTPITTKGPVVYANINTTMFVLGDVAVEGHSFYEGDLAKMRYITIEGHNPGFCWVPDIFNLQPGPASGALGILASLTRDLEAVFVHSKMSISASEAPEFLAQELEMFQTPEPVSFTDGVRPLNADLFADLSRFVGYNGPEINDERRCTYVQHKERQLSKLLFVAEGVFTNGSPTIHFLPLYSPYREYFADAIQDRPIEHAACHHELKARDEVTDDEGNKICRPPPAMTETRALLTSRQEEMEDYEAAMLAAWPEEWM</sequence>
<organism evidence="3 4">
    <name type="scientific">Clonostachys chloroleuca</name>
    <dbReference type="NCBI Taxonomy" id="1926264"/>
    <lineage>
        <taxon>Eukaryota</taxon>
        <taxon>Fungi</taxon>
        <taxon>Dikarya</taxon>
        <taxon>Ascomycota</taxon>
        <taxon>Pezizomycotina</taxon>
        <taxon>Sordariomycetes</taxon>
        <taxon>Hypocreomycetidae</taxon>
        <taxon>Hypocreales</taxon>
        <taxon>Bionectriaceae</taxon>
        <taxon>Clonostachys</taxon>
    </lineage>
</organism>
<feature type="region of interest" description="Disordered" evidence="1">
    <location>
        <begin position="1"/>
        <end position="22"/>
    </location>
</feature>
<keyword evidence="4" id="KW-1185">Reference proteome</keyword>
<comment type="caution">
    <text evidence="3">The sequence shown here is derived from an EMBL/GenBank/DDBJ whole genome shotgun (WGS) entry which is preliminary data.</text>
</comment>